<dbReference type="EMBL" id="UIVT01000002">
    <property type="protein sequence ID" value="SVP91609.1"/>
    <property type="molecule type" value="Genomic_DNA"/>
</dbReference>
<dbReference type="EMBL" id="UIVS01000002">
    <property type="protein sequence ID" value="SVP91890.1"/>
    <property type="molecule type" value="Genomic_DNA"/>
</dbReference>
<organism evidence="3">
    <name type="scientific">Theileria annulata</name>
    <dbReference type="NCBI Taxonomy" id="5874"/>
    <lineage>
        <taxon>Eukaryota</taxon>
        <taxon>Sar</taxon>
        <taxon>Alveolata</taxon>
        <taxon>Apicomplexa</taxon>
        <taxon>Aconoidasida</taxon>
        <taxon>Piroplasmida</taxon>
        <taxon>Theileriidae</taxon>
        <taxon>Theileria</taxon>
    </lineage>
</organism>
<sequence>MDSSNTSGIIMESTSPKMSRTNQIKNSPNGRSSPQPLKFRSFDAFYQYYSKKNTYEVSQHRTPLTQNQNSKTKTSNSNNKPTDNNNKLDNKCGVSPEPSKPKFTYTTEDYNIKGRVKRLCEIFQKARDDNHYRAKLEKVISNNKLNTKNNASNTSKHETHPQNEPENCQYQSQIYIKRDQNTRTNTDLLPLKFYHGSDSSCLDHEEVIFNTPLMFQSPSGELVDEYDYRPGYPSPKAASPLKSSRYVSDKRAPTIDEITSILSAQKISQTNPQNEFPGYNRLDKNAIIDDILNNFMNDPEFCDTFFSKLETLNLYNNANTLEFSKLIDELQFLVENDNNIDNLTKLDSVDHKDFEWFFNQPKVFDFNAQDQTNAVDLKPNLFENETNITSSTSTEFNLLLEQSSSDSLESISNTCQAYDTIDSNNGEHIPVEDPKAVEDSNSVDELGTVELNVVEGPKTVEDSNTEQLSVVEDPNAVDEAKTDELNAANYPNEVMDPNAVVDSNNEDPDTQDPNAVDSSTEERKNTENNQVEESEPVPEVGSEFREENQPDFSDFDKFNIDPAFNTHLSKHFDWINTNN</sequence>
<dbReference type="AlphaFoldDB" id="A0A3B0MWK5"/>
<feature type="compositionally biased region" description="Basic and acidic residues" evidence="1">
    <location>
        <begin position="542"/>
        <end position="559"/>
    </location>
</feature>
<reference evidence="3" key="1">
    <citation type="submission" date="2018-07" db="EMBL/GenBank/DDBJ databases">
        <authorList>
            <person name="Quirk P.G."/>
            <person name="Krulwich T.A."/>
        </authorList>
    </citation>
    <scope>NUCLEOTIDE SEQUENCE</scope>
    <source>
        <strain evidence="3">Anand</strain>
    </source>
</reference>
<evidence type="ECO:0000313" key="2">
    <source>
        <dbReference type="EMBL" id="SVP91609.1"/>
    </source>
</evidence>
<name>A0A3B0MWK5_THEAN</name>
<protein>
    <submittedName>
        <fullName evidence="3">Uncharacterized protein</fullName>
    </submittedName>
</protein>
<feature type="compositionally biased region" description="Polar residues" evidence="1">
    <location>
        <begin position="1"/>
        <end position="35"/>
    </location>
</feature>
<evidence type="ECO:0000256" key="1">
    <source>
        <dbReference type="SAM" id="MobiDB-lite"/>
    </source>
</evidence>
<accession>A0A3B0MWK5</accession>
<feature type="compositionally biased region" description="Low complexity" evidence="1">
    <location>
        <begin position="65"/>
        <end position="87"/>
    </location>
</feature>
<evidence type="ECO:0000313" key="3">
    <source>
        <dbReference type="EMBL" id="SVP91890.1"/>
    </source>
</evidence>
<feature type="compositionally biased region" description="Low complexity" evidence="1">
    <location>
        <begin position="143"/>
        <end position="154"/>
    </location>
</feature>
<feature type="region of interest" description="Disordered" evidence="1">
    <location>
        <begin position="143"/>
        <end position="166"/>
    </location>
</feature>
<gene>
    <name evidence="2" type="ORF">TAT_000185200</name>
    <name evidence="3" type="ORF">TAV_000185400</name>
</gene>
<feature type="region of interest" description="Disordered" evidence="1">
    <location>
        <begin position="1"/>
        <end position="37"/>
    </location>
</feature>
<proteinExistence type="predicted"/>
<feature type="region of interest" description="Disordered" evidence="1">
    <location>
        <begin position="455"/>
        <end position="560"/>
    </location>
</feature>
<feature type="region of interest" description="Disordered" evidence="1">
    <location>
        <begin position="57"/>
        <end position="102"/>
    </location>
</feature>
<dbReference type="VEuPathDB" id="PiroplasmaDB:TA12520"/>